<proteinExistence type="inferred from homology"/>
<feature type="domain" description="EamA" evidence="3">
    <location>
        <begin position="19"/>
        <end position="147"/>
    </location>
</feature>
<dbReference type="InterPro" id="IPR000620">
    <property type="entry name" value="EamA_dom"/>
</dbReference>
<dbReference type="PANTHER" id="PTHR22911:SF76">
    <property type="entry name" value="EAMA DOMAIN-CONTAINING PROTEIN"/>
    <property type="match status" value="1"/>
</dbReference>
<dbReference type="PANTHER" id="PTHR22911">
    <property type="entry name" value="ACYL-MALONYL CONDENSING ENZYME-RELATED"/>
    <property type="match status" value="1"/>
</dbReference>
<feature type="transmembrane region" description="Helical" evidence="2">
    <location>
        <begin position="104"/>
        <end position="124"/>
    </location>
</feature>
<feature type="transmembrane region" description="Helical" evidence="2">
    <location>
        <begin position="278"/>
        <end position="298"/>
    </location>
</feature>
<keyword evidence="5" id="KW-1185">Reference proteome</keyword>
<evidence type="ECO:0000313" key="4">
    <source>
        <dbReference type="EMBL" id="GIJ25787.1"/>
    </source>
</evidence>
<dbReference type="Pfam" id="PF00892">
    <property type="entry name" value="EamA"/>
    <property type="match status" value="2"/>
</dbReference>
<evidence type="ECO:0000256" key="1">
    <source>
        <dbReference type="ARBA" id="ARBA00007362"/>
    </source>
</evidence>
<keyword evidence="2" id="KW-0472">Membrane</keyword>
<evidence type="ECO:0000313" key="5">
    <source>
        <dbReference type="Proteomes" id="UP000653076"/>
    </source>
</evidence>
<sequence length="320" mass="32431">MSAEPRRPPLDLLTTGALALAVVAVSSSAPLIAFAAAPALAVAFWRNLIAVTALSPFVLVRRRAEFGRLIGGTGRREGMFCVLSGVALAAHFATWMPSAKLTSVAAAAALVATQPVWQGLIARVQGRRLPLGVWAGVGVSVVGAMLATGADFTVSGAAFAGDLLALAGGMFAAVYVALGERARVTVSTATYTTICYSVCGLILLVVCLVGRVPLGGFDTGTWLAVLALVAGAQLLGHSMFSYALRRIPATTISVLILLEVPGAALIGWAWLGQLPAPATLPGLALVVAGVAVVVLSSARTARRASLPPAAVPAAPAPVPD</sequence>
<feature type="transmembrane region" description="Helical" evidence="2">
    <location>
        <begin position="252"/>
        <end position="272"/>
    </location>
</feature>
<evidence type="ECO:0000256" key="2">
    <source>
        <dbReference type="SAM" id="Phobius"/>
    </source>
</evidence>
<comment type="caution">
    <text evidence="4">The sequence shown here is derived from an EMBL/GenBank/DDBJ whole genome shotgun (WGS) entry which is preliminary data.</text>
</comment>
<keyword evidence="2" id="KW-0812">Transmembrane</keyword>
<feature type="transmembrane region" description="Helical" evidence="2">
    <location>
        <begin position="38"/>
        <end position="60"/>
    </location>
</feature>
<feature type="domain" description="EamA" evidence="3">
    <location>
        <begin position="161"/>
        <end position="294"/>
    </location>
</feature>
<feature type="transmembrane region" description="Helical" evidence="2">
    <location>
        <begin position="190"/>
        <end position="214"/>
    </location>
</feature>
<feature type="transmembrane region" description="Helical" evidence="2">
    <location>
        <begin position="156"/>
        <end position="178"/>
    </location>
</feature>
<dbReference type="RefSeq" id="WP_204033243.1">
    <property type="nucleotide sequence ID" value="NZ_BOPC01000013.1"/>
</dbReference>
<accession>A0ABQ4J6Q6</accession>
<gene>
    <name evidence="4" type="ORF">Vqi01_09490</name>
</gene>
<reference evidence="4 5" key="1">
    <citation type="submission" date="2021-01" db="EMBL/GenBank/DDBJ databases">
        <title>Whole genome shotgun sequence of Verrucosispora qiuiae NBRC 106684.</title>
        <authorList>
            <person name="Komaki H."/>
            <person name="Tamura T."/>
        </authorList>
    </citation>
    <scope>NUCLEOTIDE SEQUENCE [LARGE SCALE GENOMIC DNA]</scope>
    <source>
        <strain evidence="4 5">NBRC 106684</strain>
    </source>
</reference>
<evidence type="ECO:0000259" key="3">
    <source>
        <dbReference type="Pfam" id="PF00892"/>
    </source>
</evidence>
<dbReference type="EMBL" id="BOPC01000013">
    <property type="protein sequence ID" value="GIJ25787.1"/>
    <property type="molecule type" value="Genomic_DNA"/>
</dbReference>
<dbReference type="Proteomes" id="UP000653076">
    <property type="component" value="Unassembled WGS sequence"/>
</dbReference>
<keyword evidence="2" id="KW-1133">Transmembrane helix</keyword>
<feature type="transmembrane region" description="Helical" evidence="2">
    <location>
        <begin position="220"/>
        <end position="240"/>
    </location>
</feature>
<feature type="transmembrane region" description="Helical" evidence="2">
    <location>
        <begin position="131"/>
        <end position="150"/>
    </location>
</feature>
<dbReference type="SUPFAM" id="SSF103481">
    <property type="entry name" value="Multidrug resistance efflux transporter EmrE"/>
    <property type="match status" value="2"/>
</dbReference>
<organism evidence="4 5">
    <name type="scientific">Micromonospora qiuiae</name>
    <dbReference type="NCBI Taxonomy" id="502268"/>
    <lineage>
        <taxon>Bacteria</taxon>
        <taxon>Bacillati</taxon>
        <taxon>Actinomycetota</taxon>
        <taxon>Actinomycetes</taxon>
        <taxon>Micromonosporales</taxon>
        <taxon>Micromonosporaceae</taxon>
        <taxon>Micromonospora</taxon>
    </lineage>
</organism>
<comment type="similarity">
    <text evidence="1">Belongs to the EamA transporter family.</text>
</comment>
<protein>
    <recommendedName>
        <fullName evidence="3">EamA domain-containing protein</fullName>
    </recommendedName>
</protein>
<dbReference type="InterPro" id="IPR037185">
    <property type="entry name" value="EmrE-like"/>
</dbReference>
<name>A0ABQ4J6Q6_9ACTN</name>
<feature type="transmembrane region" description="Helical" evidence="2">
    <location>
        <begin position="80"/>
        <end position="98"/>
    </location>
</feature>